<feature type="transmembrane region" description="Helical" evidence="1">
    <location>
        <begin position="21"/>
        <end position="40"/>
    </location>
</feature>
<dbReference type="STRING" id="1618573.UT19_C0013G0035"/>
<evidence type="ECO:0000313" key="3">
    <source>
        <dbReference type="Proteomes" id="UP000034932"/>
    </source>
</evidence>
<gene>
    <name evidence="2" type="ORF">UT19_C0013G0035</name>
</gene>
<name>A0A0G0PVL1_9BACT</name>
<reference evidence="2 3" key="1">
    <citation type="journal article" date="2015" name="Nature">
        <title>rRNA introns, odd ribosomes, and small enigmatic genomes across a large radiation of phyla.</title>
        <authorList>
            <person name="Brown C.T."/>
            <person name="Hug L.A."/>
            <person name="Thomas B.C."/>
            <person name="Sharon I."/>
            <person name="Castelle C.J."/>
            <person name="Singh A."/>
            <person name="Wilkins M.J."/>
            <person name="Williams K.H."/>
            <person name="Banfield J.F."/>
        </authorList>
    </citation>
    <scope>NUCLEOTIDE SEQUENCE [LARGE SCALE GENOMIC DNA]</scope>
</reference>
<sequence length="359" mass="41230">MNKNSKRFITLSLHECGFAHLFLLVVIVVIGIVGLLYYSWQKGMMKTAPTLDLFPTPTPDTYISGNWKAYENDYWGFKLKYPIDSFVACGNISEKEGLRLWKTPFECPEGHDILSSISVIGYKPGDFNPKHTIILSQKIQVAGVENNLYKYEYDESDGPLYVLKESTVFVISLNDRTLEIAYHGINEKDKETFFNILDTVELYDSQISQNLQKPEDYDYYQGEISPRVPYTGLKFREINIHDFRPLLAQLDETDYHEGEFVIDGYTFIAREGEDFEFIAREDRQSNPGSFIGTELYGWGPTVIRMDTTIGWGVPATTRYFYVVKGNDRYGPNFVVPDGSGRSYDGSKYGKYTLIITQRK</sequence>
<evidence type="ECO:0000256" key="1">
    <source>
        <dbReference type="SAM" id="Phobius"/>
    </source>
</evidence>
<keyword evidence="1" id="KW-0812">Transmembrane</keyword>
<dbReference type="EMBL" id="LBVW01000013">
    <property type="protein sequence ID" value="KKQ93371.1"/>
    <property type="molecule type" value="Genomic_DNA"/>
</dbReference>
<proteinExistence type="predicted"/>
<organism evidence="2 3">
    <name type="scientific">Candidatus Woesebacteria bacterium GW2011_GWB1_39_10b</name>
    <dbReference type="NCBI Taxonomy" id="1618573"/>
    <lineage>
        <taxon>Bacteria</taxon>
        <taxon>Candidatus Woeseibacteriota</taxon>
    </lineage>
</organism>
<comment type="caution">
    <text evidence="2">The sequence shown here is derived from an EMBL/GenBank/DDBJ whole genome shotgun (WGS) entry which is preliminary data.</text>
</comment>
<protein>
    <submittedName>
        <fullName evidence="2">Uncharacterized protein</fullName>
    </submittedName>
</protein>
<dbReference type="AlphaFoldDB" id="A0A0G0PVL1"/>
<accession>A0A0G0PVL1</accession>
<keyword evidence="1" id="KW-0472">Membrane</keyword>
<keyword evidence="1" id="KW-1133">Transmembrane helix</keyword>
<dbReference type="Proteomes" id="UP000034932">
    <property type="component" value="Unassembled WGS sequence"/>
</dbReference>
<evidence type="ECO:0000313" key="2">
    <source>
        <dbReference type="EMBL" id="KKQ93371.1"/>
    </source>
</evidence>